<feature type="domain" description="CFA20" evidence="1">
    <location>
        <begin position="73"/>
        <end position="189"/>
    </location>
</feature>
<dbReference type="EMBL" id="KB469308">
    <property type="protein sequence ID" value="EPQ52093.1"/>
    <property type="molecule type" value="Genomic_DNA"/>
</dbReference>
<dbReference type="OrthoDB" id="7486196at2759"/>
<organism evidence="2 3">
    <name type="scientific">Gloeophyllum trabeum (strain ATCC 11539 / FP-39264 / Madison 617)</name>
    <name type="common">Brown rot fungus</name>
    <dbReference type="NCBI Taxonomy" id="670483"/>
    <lineage>
        <taxon>Eukaryota</taxon>
        <taxon>Fungi</taxon>
        <taxon>Dikarya</taxon>
        <taxon>Basidiomycota</taxon>
        <taxon>Agaricomycotina</taxon>
        <taxon>Agaricomycetes</taxon>
        <taxon>Gloeophyllales</taxon>
        <taxon>Gloeophyllaceae</taxon>
        <taxon>Gloeophyllum</taxon>
    </lineage>
</organism>
<sequence>MFSSSVQPGIVSLFSSTSSDPLALFSTHIDAQLPSDSFIHLLNDSKNEPAPAPPASLIEAAPTSGEGEGKGYELCQKVLHLQSPTIRKTYIRCPRDKRRGSLRLKHPWMHIQVRDMGREWSFEVGVVDRGGREGIIRCSTFQKSPRLTLSSPPLLHLPLSFPPPSPSKLTTWSTVALNLPSLLSHFTSTTLLQAAHRKSDEQGSGGTLPSGSYSHVSYVKVYATCRLRRIWFSETMTGSGQSAPWEFQLYAAE</sequence>
<dbReference type="eggNOG" id="KOG3213">
    <property type="taxonomic scope" value="Eukaryota"/>
</dbReference>
<accession>S7PX70</accession>
<evidence type="ECO:0000313" key="2">
    <source>
        <dbReference type="EMBL" id="EPQ52093.1"/>
    </source>
</evidence>
<dbReference type="Pfam" id="PF05018">
    <property type="entry name" value="CFA20_dom"/>
    <property type="match status" value="1"/>
</dbReference>
<dbReference type="InterPro" id="IPR040441">
    <property type="entry name" value="CFA20/CFAP20DC"/>
</dbReference>
<evidence type="ECO:0000259" key="1">
    <source>
        <dbReference type="Pfam" id="PF05018"/>
    </source>
</evidence>
<reference evidence="2 3" key="1">
    <citation type="journal article" date="2012" name="Science">
        <title>The Paleozoic origin of enzymatic lignin decomposition reconstructed from 31 fungal genomes.</title>
        <authorList>
            <person name="Floudas D."/>
            <person name="Binder M."/>
            <person name="Riley R."/>
            <person name="Barry K."/>
            <person name="Blanchette R.A."/>
            <person name="Henrissat B."/>
            <person name="Martinez A.T."/>
            <person name="Otillar R."/>
            <person name="Spatafora J.W."/>
            <person name="Yadav J.S."/>
            <person name="Aerts A."/>
            <person name="Benoit I."/>
            <person name="Boyd A."/>
            <person name="Carlson A."/>
            <person name="Copeland A."/>
            <person name="Coutinho P.M."/>
            <person name="de Vries R.P."/>
            <person name="Ferreira P."/>
            <person name="Findley K."/>
            <person name="Foster B."/>
            <person name="Gaskell J."/>
            <person name="Glotzer D."/>
            <person name="Gorecki P."/>
            <person name="Heitman J."/>
            <person name="Hesse C."/>
            <person name="Hori C."/>
            <person name="Igarashi K."/>
            <person name="Jurgens J.A."/>
            <person name="Kallen N."/>
            <person name="Kersten P."/>
            <person name="Kohler A."/>
            <person name="Kuees U."/>
            <person name="Kumar T.K.A."/>
            <person name="Kuo A."/>
            <person name="LaButti K."/>
            <person name="Larrondo L.F."/>
            <person name="Lindquist E."/>
            <person name="Ling A."/>
            <person name="Lombard V."/>
            <person name="Lucas S."/>
            <person name="Lundell T."/>
            <person name="Martin R."/>
            <person name="McLaughlin D.J."/>
            <person name="Morgenstern I."/>
            <person name="Morin E."/>
            <person name="Murat C."/>
            <person name="Nagy L.G."/>
            <person name="Nolan M."/>
            <person name="Ohm R.A."/>
            <person name="Patyshakuliyeva A."/>
            <person name="Rokas A."/>
            <person name="Ruiz-Duenas F.J."/>
            <person name="Sabat G."/>
            <person name="Salamov A."/>
            <person name="Samejima M."/>
            <person name="Schmutz J."/>
            <person name="Slot J.C."/>
            <person name="St John F."/>
            <person name="Stenlid J."/>
            <person name="Sun H."/>
            <person name="Sun S."/>
            <person name="Syed K."/>
            <person name="Tsang A."/>
            <person name="Wiebenga A."/>
            <person name="Young D."/>
            <person name="Pisabarro A."/>
            <person name="Eastwood D.C."/>
            <person name="Martin F."/>
            <person name="Cullen D."/>
            <person name="Grigoriev I.V."/>
            <person name="Hibbett D.S."/>
        </authorList>
    </citation>
    <scope>NUCLEOTIDE SEQUENCE [LARGE SCALE GENOMIC DNA]</scope>
    <source>
        <strain evidence="2 3">ATCC 11539</strain>
    </source>
</reference>
<evidence type="ECO:0000313" key="3">
    <source>
        <dbReference type="Proteomes" id="UP000030669"/>
    </source>
</evidence>
<dbReference type="Proteomes" id="UP000030669">
    <property type="component" value="Unassembled WGS sequence"/>
</dbReference>
<dbReference type="PANTHER" id="PTHR12458">
    <property type="entry name" value="ORF PROTEIN"/>
    <property type="match status" value="1"/>
</dbReference>
<protein>
    <recommendedName>
        <fullName evidence="1">CFA20 domain-containing protein</fullName>
    </recommendedName>
</protein>
<keyword evidence="3" id="KW-1185">Reference proteome</keyword>
<dbReference type="HOGENOM" id="CLU_049208_0_0_1"/>
<dbReference type="STRING" id="670483.S7PX70"/>
<name>S7PX70_GLOTA</name>
<dbReference type="RefSeq" id="XP_007869287.1">
    <property type="nucleotide sequence ID" value="XM_007871096.1"/>
</dbReference>
<dbReference type="OMA" id="WSFEVGI"/>
<dbReference type="AlphaFoldDB" id="S7PX70"/>
<dbReference type="KEGG" id="gtr:GLOTRDRAFT_117588"/>
<gene>
    <name evidence="2" type="ORF">GLOTRDRAFT_117588</name>
</gene>
<dbReference type="InterPro" id="IPR007714">
    <property type="entry name" value="CFA20_dom"/>
</dbReference>
<dbReference type="GeneID" id="19300370"/>
<proteinExistence type="predicted"/>